<dbReference type="InterPro" id="IPR009057">
    <property type="entry name" value="Homeodomain-like_sf"/>
</dbReference>
<dbReference type="Proteomes" id="UP000051291">
    <property type="component" value="Unassembled WGS sequence"/>
</dbReference>
<gene>
    <name evidence="4" type="ORF">FC64_GL000287</name>
</gene>
<evidence type="ECO:0000313" key="5">
    <source>
        <dbReference type="Proteomes" id="UP000051291"/>
    </source>
</evidence>
<proteinExistence type="predicted"/>
<dbReference type="GO" id="GO:0003677">
    <property type="term" value="F:DNA binding"/>
    <property type="evidence" value="ECO:0007669"/>
    <property type="project" value="UniProtKB-UniRule"/>
</dbReference>
<feature type="DNA-binding region" description="H-T-H motif" evidence="2">
    <location>
        <begin position="37"/>
        <end position="56"/>
    </location>
</feature>
<organism evidence="4 5">
    <name type="scientific">Ligilactobacillus araffinosus DSM 20653</name>
    <dbReference type="NCBI Taxonomy" id="1423820"/>
    <lineage>
        <taxon>Bacteria</taxon>
        <taxon>Bacillati</taxon>
        <taxon>Bacillota</taxon>
        <taxon>Bacilli</taxon>
        <taxon>Lactobacillales</taxon>
        <taxon>Lactobacillaceae</taxon>
        <taxon>Ligilactobacillus</taxon>
    </lineage>
</organism>
<reference evidence="4 5" key="1">
    <citation type="journal article" date="2015" name="Genome Announc.">
        <title>Expanding the biotechnology potential of lactobacilli through comparative genomics of 213 strains and associated genera.</title>
        <authorList>
            <person name="Sun Z."/>
            <person name="Harris H.M."/>
            <person name="McCann A."/>
            <person name="Guo C."/>
            <person name="Argimon S."/>
            <person name="Zhang W."/>
            <person name="Yang X."/>
            <person name="Jeffery I.B."/>
            <person name="Cooney J.C."/>
            <person name="Kagawa T.F."/>
            <person name="Liu W."/>
            <person name="Song Y."/>
            <person name="Salvetti E."/>
            <person name="Wrobel A."/>
            <person name="Rasinkangas P."/>
            <person name="Parkhill J."/>
            <person name="Rea M.C."/>
            <person name="O'Sullivan O."/>
            <person name="Ritari J."/>
            <person name="Douillard F.P."/>
            <person name="Paul Ross R."/>
            <person name="Yang R."/>
            <person name="Briner A.E."/>
            <person name="Felis G.E."/>
            <person name="de Vos W.M."/>
            <person name="Barrangou R."/>
            <person name="Klaenhammer T.R."/>
            <person name="Caufield P.W."/>
            <person name="Cui Y."/>
            <person name="Zhang H."/>
            <person name="O'Toole P.W."/>
        </authorList>
    </citation>
    <scope>NUCLEOTIDE SEQUENCE [LARGE SCALE GENOMIC DNA]</scope>
    <source>
        <strain evidence="4 5">DSM 20653</strain>
    </source>
</reference>
<accession>A0A0R1ZEJ5</accession>
<dbReference type="Gene3D" id="1.10.357.10">
    <property type="entry name" value="Tetracycline Repressor, domain 2"/>
    <property type="match status" value="1"/>
</dbReference>
<dbReference type="PROSITE" id="PS50977">
    <property type="entry name" value="HTH_TETR_2"/>
    <property type="match status" value="1"/>
</dbReference>
<evidence type="ECO:0000313" key="4">
    <source>
        <dbReference type="EMBL" id="KRM52735.1"/>
    </source>
</evidence>
<sequence>MIILPKQTFLKLNVEKKKRIENALLNEFAHYPLNKAQVARIIKDASISRGAFYKYFDDLTDAYQYLLHQELGHVHVNLENQDYAEPQLIIRQMRRFIDEAHTLPSYSLFQMHFKYNENLLRPFIPTTEMKTTTWMYFILSHETLRSLFLDPANQEFYFNRFKTAIAQIGKEQ</sequence>
<dbReference type="PATRIC" id="fig|1423820.4.peg.288"/>
<evidence type="ECO:0000259" key="3">
    <source>
        <dbReference type="PROSITE" id="PS50977"/>
    </source>
</evidence>
<dbReference type="EMBL" id="AYYZ01000015">
    <property type="protein sequence ID" value="KRM52735.1"/>
    <property type="molecule type" value="Genomic_DNA"/>
</dbReference>
<keyword evidence="5" id="KW-1185">Reference proteome</keyword>
<keyword evidence="1 2" id="KW-0238">DNA-binding</keyword>
<name>A0A0R1ZEJ5_9LACO</name>
<dbReference type="STRING" id="1423820.FC64_GL000287"/>
<protein>
    <recommendedName>
        <fullName evidence="3">HTH tetR-type domain-containing protein</fullName>
    </recommendedName>
</protein>
<evidence type="ECO:0000256" key="1">
    <source>
        <dbReference type="ARBA" id="ARBA00023125"/>
    </source>
</evidence>
<dbReference type="AlphaFoldDB" id="A0A0R1ZEJ5"/>
<feature type="domain" description="HTH tetR-type" evidence="3">
    <location>
        <begin position="14"/>
        <end position="74"/>
    </location>
</feature>
<comment type="caution">
    <text evidence="4">The sequence shown here is derived from an EMBL/GenBank/DDBJ whole genome shotgun (WGS) entry which is preliminary data.</text>
</comment>
<dbReference type="InterPro" id="IPR001647">
    <property type="entry name" value="HTH_TetR"/>
</dbReference>
<evidence type="ECO:0000256" key="2">
    <source>
        <dbReference type="PROSITE-ProRule" id="PRU00335"/>
    </source>
</evidence>
<dbReference type="SUPFAM" id="SSF46689">
    <property type="entry name" value="Homeodomain-like"/>
    <property type="match status" value="1"/>
</dbReference>